<evidence type="ECO:0000313" key="3">
    <source>
        <dbReference type="Proteomes" id="UP001201980"/>
    </source>
</evidence>
<sequence>MADDNGENWQPPGFDKMLSSKPFRFLVGPEKKEYFVNEEAVRNLSDVFHPMLDGPCEEAKTRTAELDDVTIPSFVRLCEFAYNGNYTNPRPEKWGSRKRSPSRPADSSSAKRVRRAVAAASASPENPSPPASNSGESSSTELGTAPEGSSKPSGWAPHSTFSGPFSLYSACRNYENCESKKKKQPAKEHLPNPQITKDRYMIFMEFISMRMHWEEPSLPRDQRLEHVGPNHYWAPVFLAHAEMYRLGDKYDIQKLRDASRAKLHQALKFWLVCPERIGDLVELVHYLYDNTVPRDKMREMVYLYWSAVAEDIYTCPEVKAFMPCAQEFSSRLVEIFAAQMHKARTAS</sequence>
<name>A0AAD5RYV1_9PEZI</name>
<dbReference type="AlphaFoldDB" id="A0AAD5RYV1"/>
<dbReference type="Gene3D" id="3.30.710.10">
    <property type="entry name" value="Potassium Channel Kv1.1, Chain A"/>
    <property type="match status" value="1"/>
</dbReference>
<dbReference type="EMBL" id="JAKWBI020000015">
    <property type="protein sequence ID" value="KAJ2906338.1"/>
    <property type="molecule type" value="Genomic_DNA"/>
</dbReference>
<proteinExistence type="predicted"/>
<reference evidence="2" key="1">
    <citation type="submission" date="2022-07" db="EMBL/GenBank/DDBJ databases">
        <title>Draft genome sequence of Zalerion maritima ATCC 34329, a (micro)plastics degrading marine fungus.</title>
        <authorList>
            <person name="Paco A."/>
            <person name="Goncalves M.F.M."/>
            <person name="Rocha-Santos T.A.P."/>
            <person name="Alves A."/>
        </authorList>
    </citation>
    <scope>NUCLEOTIDE SEQUENCE</scope>
    <source>
        <strain evidence="2">ATCC 34329</strain>
    </source>
</reference>
<accession>A0AAD5RYV1</accession>
<dbReference type="Proteomes" id="UP001201980">
    <property type="component" value="Unassembled WGS sequence"/>
</dbReference>
<protein>
    <recommendedName>
        <fullName evidence="4">BTB domain-containing protein</fullName>
    </recommendedName>
</protein>
<dbReference type="PANTHER" id="PTHR47843:SF5">
    <property type="entry name" value="BTB_POZ DOMAIN PROTEIN"/>
    <property type="match status" value="1"/>
</dbReference>
<evidence type="ECO:0000256" key="1">
    <source>
        <dbReference type="SAM" id="MobiDB-lite"/>
    </source>
</evidence>
<organism evidence="2 3">
    <name type="scientific">Zalerion maritima</name>
    <dbReference type="NCBI Taxonomy" id="339359"/>
    <lineage>
        <taxon>Eukaryota</taxon>
        <taxon>Fungi</taxon>
        <taxon>Dikarya</taxon>
        <taxon>Ascomycota</taxon>
        <taxon>Pezizomycotina</taxon>
        <taxon>Sordariomycetes</taxon>
        <taxon>Lulworthiomycetidae</taxon>
        <taxon>Lulworthiales</taxon>
        <taxon>Lulworthiaceae</taxon>
        <taxon>Zalerion</taxon>
    </lineage>
</organism>
<evidence type="ECO:0008006" key="4">
    <source>
        <dbReference type="Google" id="ProtNLM"/>
    </source>
</evidence>
<dbReference type="InterPro" id="IPR011333">
    <property type="entry name" value="SKP1/BTB/POZ_sf"/>
</dbReference>
<gene>
    <name evidence="2" type="ORF">MKZ38_002054</name>
</gene>
<evidence type="ECO:0000313" key="2">
    <source>
        <dbReference type="EMBL" id="KAJ2906338.1"/>
    </source>
</evidence>
<feature type="region of interest" description="Disordered" evidence="1">
    <location>
        <begin position="89"/>
        <end position="156"/>
    </location>
</feature>
<dbReference type="PANTHER" id="PTHR47843">
    <property type="entry name" value="BTB DOMAIN-CONTAINING PROTEIN-RELATED"/>
    <property type="match status" value="1"/>
</dbReference>
<feature type="compositionally biased region" description="Low complexity" evidence="1">
    <location>
        <begin position="102"/>
        <end position="139"/>
    </location>
</feature>
<keyword evidence="3" id="KW-1185">Reference proteome</keyword>
<comment type="caution">
    <text evidence="2">The sequence shown here is derived from an EMBL/GenBank/DDBJ whole genome shotgun (WGS) entry which is preliminary data.</text>
</comment>